<feature type="transmembrane region" description="Helical" evidence="2">
    <location>
        <begin position="20"/>
        <end position="44"/>
    </location>
</feature>
<dbReference type="VEuPathDB" id="VectorBase:HLOH_048442"/>
<sequence length="131" mass="14296">MEPELQTQVNLPVVIINSEGLYVIITVLGVSLLGCACVLTYSFVNYRKLKSNAEDVRRYIASQAMAADQQHGTQPAAQNAGRAPNPSHTKRALPRQQPTESALNKGEVPNKTFPIVATQEDVLSGVVMHKR</sequence>
<keyword evidence="4" id="KW-1185">Reference proteome</keyword>
<organism evidence="3 4">
    <name type="scientific">Haemaphysalis longicornis</name>
    <name type="common">Bush tick</name>
    <dbReference type="NCBI Taxonomy" id="44386"/>
    <lineage>
        <taxon>Eukaryota</taxon>
        <taxon>Metazoa</taxon>
        <taxon>Ecdysozoa</taxon>
        <taxon>Arthropoda</taxon>
        <taxon>Chelicerata</taxon>
        <taxon>Arachnida</taxon>
        <taxon>Acari</taxon>
        <taxon>Parasitiformes</taxon>
        <taxon>Ixodida</taxon>
        <taxon>Ixodoidea</taxon>
        <taxon>Ixodidae</taxon>
        <taxon>Haemaphysalinae</taxon>
        <taxon>Haemaphysalis</taxon>
    </lineage>
</organism>
<evidence type="ECO:0000313" key="3">
    <source>
        <dbReference type="EMBL" id="KAH9384363.1"/>
    </source>
</evidence>
<comment type="caution">
    <text evidence="3">The sequence shown here is derived from an EMBL/GenBank/DDBJ whole genome shotgun (WGS) entry which is preliminary data.</text>
</comment>
<feature type="region of interest" description="Disordered" evidence="1">
    <location>
        <begin position="65"/>
        <end position="111"/>
    </location>
</feature>
<keyword evidence="2" id="KW-1133">Transmembrane helix</keyword>
<dbReference type="AlphaFoldDB" id="A0A9J6H9H9"/>
<dbReference type="EMBL" id="JABSTR010002218">
    <property type="protein sequence ID" value="KAH9384363.1"/>
    <property type="molecule type" value="Genomic_DNA"/>
</dbReference>
<keyword evidence="2" id="KW-0812">Transmembrane</keyword>
<keyword evidence="2" id="KW-0472">Membrane</keyword>
<evidence type="ECO:0000256" key="1">
    <source>
        <dbReference type="SAM" id="MobiDB-lite"/>
    </source>
</evidence>
<reference evidence="3 4" key="1">
    <citation type="journal article" date="2020" name="Cell">
        <title>Large-Scale Comparative Analyses of Tick Genomes Elucidate Their Genetic Diversity and Vector Capacities.</title>
        <authorList>
            <consortium name="Tick Genome and Microbiome Consortium (TIGMIC)"/>
            <person name="Jia N."/>
            <person name="Wang J."/>
            <person name="Shi W."/>
            <person name="Du L."/>
            <person name="Sun Y."/>
            <person name="Zhan W."/>
            <person name="Jiang J.F."/>
            <person name="Wang Q."/>
            <person name="Zhang B."/>
            <person name="Ji P."/>
            <person name="Bell-Sakyi L."/>
            <person name="Cui X.M."/>
            <person name="Yuan T.T."/>
            <person name="Jiang B.G."/>
            <person name="Yang W.F."/>
            <person name="Lam T.T."/>
            <person name="Chang Q.C."/>
            <person name="Ding S.J."/>
            <person name="Wang X.J."/>
            <person name="Zhu J.G."/>
            <person name="Ruan X.D."/>
            <person name="Zhao L."/>
            <person name="Wei J.T."/>
            <person name="Ye R.Z."/>
            <person name="Que T.C."/>
            <person name="Du C.H."/>
            <person name="Zhou Y.H."/>
            <person name="Cheng J.X."/>
            <person name="Dai P.F."/>
            <person name="Guo W.B."/>
            <person name="Han X.H."/>
            <person name="Huang E.J."/>
            <person name="Li L.F."/>
            <person name="Wei W."/>
            <person name="Gao Y.C."/>
            <person name="Liu J.Z."/>
            <person name="Shao H.Z."/>
            <person name="Wang X."/>
            <person name="Wang C.C."/>
            <person name="Yang T.C."/>
            <person name="Huo Q.B."/>
            <person name="Li W."/>
            <person name="Chen H.Y."/>
            <person name="Chen S.E."/>
            <person name="Zhou L.G."/>
            <person name="Ni X.B."/>
            <person name="Tian J.H."/>
            <person name="Sheng Y."/>
            <person name="Liu T."/>
            <person name="Pan Y.S."/>
            <person name="Xia L.Y."/>
            <person name="Li J."/>
            <person name="Zhao F."/>
            <person name="Cao W.C."/>
        </authorList>
    </citation>
    <scope>NUCLEOTIDE SEQUENCE [LARGE SCALE GENOMIC DNA]</scope>
    <source>
        <strain evidence="3">HaeL-2018</strain>
    </source>
</reference>
<dbReference type="Proteomes" id="UP000821853">
    <property type="component" value="Unassembled WGS sequence"/>
</dbReference>
<dbReference type="OrthoDB" id="6506451at2759"/>
<protein>
    <submittedName>
        <fullName evidence="3">Uncharacterized protein</fullName>
    </submittedName>
</protein>
<accession>A0A9J6H9H9</accession>
<gene>
    <name evidence="3" type="ORF">HPB48_026370</name>
</gene>
<proteinExistence type="predicted"/>
<evidence type="ECO:0000256" key="2">
    <source>
        <dbReference type="SAM" id="Phobius"/>
    </source>
</evidence>
<evidence type="ECO:0000313" key="4">
    <source>
        <dbReference type="Proteomes" id="UP000821853"/>
    </source>
</evidence>
<name>A0A9J6H9H9_HAELO</name>